<protein>
    <submittedName>
        <fullName evidence="2">Uncharacterized protein</fullName>
    </submittedName>
</protein>
<gene>
    <name evidence="2" type="ordered locus">Bphyt_7280</name>
</gene>
<dbReference type="EMBL" id="CP001054">
    <property type="protein sequence ID" value="ACD21565.1"/>
    <property type="molecule type" value="Genomic_DNA"/>
</dbReference>
<name>B2TH16_PARPJ</name>
<evidence type="ECO:0000313" key="3">
    <source>
        <dbReference type="Proteomes" id="UP000001739"/>
    </source>
</evidence>
<organism evidence="2 3">
    <name type="scientific">Paraburkholderia phytofirmans (strain DSM 17436 / LMG 22146 / PsJN)</name>
    <name type="common">Burkholderia phytofirmans</name>
    <dbReference type="NCBI Taxonomy" id="398527"/>
    <lineage>
        <taxon>Bacteria</taxon>
        <taxon>Pseudomonadati</taxon>
        <taxon>Pseudomonadota</taxon>
        <taxon>Betaproteobacteria</taxon>
        <taxon>Burkholderiales</taxon>
        <taxon>Burkholderiaceae</taxon>
        <taxon>Paraburkholderia</taxon>
    </lineage>
</organism>
<sequence length="39" mass="4509">MQAIKANWRLTFKIVYVVLVFGSLFMLEHSLPPMPFAVL</sequence>
<keyword evidence="1" id="KW-1133">Transmembrane helix</keyword>
<evidence type="ECO:0000256" key="1">
    <source>
        <dbReference type="SAM" id="Phobius"/>
    </source>
</evidence>
<accession>B2TH16</accession>
<keyword evidence="2" id="KW-0614">Plasmid</keyword>
<keyword evidence="1" id="KW-0472">Membrane</keyword>
<geneLocation type="plasmid" evidence="2 3">
    <name>pBPHYT01</name>
</geneLocation>
<proteinExistence type="predicted"/>
<dbReference type="Proteomes" id="UP000001739">
    <property type="component" value="Plasmid pBPHYT01"/>
</dbReference>
<dbReference type="HOGENOM" id="CLU_3306147_0_0_4"/>
<keyword evidence="1" id="KW-0812">Transmembrane</keyword>
<dbReference type="AlphaFoldDB" id="B2TH16"/>
<dbReference type="KEGG" id="bpy:Bphyt_7280"/>
<reference evidence="2 3" key="1">
    <citation type="journal article" date="2011" name="J. Bacteriol.">
        <title>Complete genome sequence of the plant growth-promoting endophyte Burkholderia phytofirmans strain PsJN.</title>
        <authorList>
            <person name="Weilharter A."/>
            <person name="Mitter B."/>
            <person name="Shin M.V."/>
            <person name="Chain P.S."/>
            <person name="Nowak J."/>
            <person name="Sessitsch A."/>
        </authorList>
    </citation>
    <scope>NUCLEOTIDE SEQUENCE [LARGE SCALE GENOMIC DNA]</scope>
    <source>
        <strain evidence="3">DSM 17436 / LMG 22146 / PsJN</strain>
        <plasmid evidence="2 3">pBPHYT01</plasmid>
    </source>
</reference>
<evidence type="ECO:0000313" key="2">
    <source>
        <dbReference type="EMBL" id="ACD21565.1"/>
    </source>
</evidence>
<feature type="transmembrane region" description="Helical" evidence="1">
    <location>
        <begin position="12"/>
        <end position="31"/>
    </location>
</feature>